<gene>
    <name evidence="1" type="ORF">PN36_10380</name>
</gene>
<evidence type="ECO:0008006" key="3">
    <source>
        <dbReference type="Google" id="ProtNLM"/>
    </source>
</evidence>
<dbReference type="AlphaFoldDB" id="A0A0A6RNN8"/>
<dbReference type="InterPro" id="IPR027417">
    <property type="entry name" value="P-loop_NTPase"/>
</dbReference>
<accession>A0A0A6RNN8</accession>
<sequence>MLYGQRRIGKTSVLQELEARLPKEGAYYPIFFDLQDKAEWSLGRVLREIAHHISRFLKLP</sequence>
<proteinExistence type="predicted"/>
<reference evidence="1 2" key="1">
    <citation type="journal article" date="2016" name="Front. Microbiol.">
        <title>Single-Cell (Meta-)Genomics of a Dimorphic Candidatus Thiomargarita nelsonii Reveals Genomic Plasticity.</title>
        <authorList>
            <person name="Flood B.E."/>
            <person name="Fliss P."/>
            <person name="Jones D.S."/>
            <person name="Dick G.J."/>
            <person name="Jain S."/>
            <person name="Kaster A.K."/>
            <person name="Winkel M."/>
            <person name="Mussmann M."/>
            <person name="Bailey J."/>
        </authorList>
    </citation>
    <scope>NUCLEOTIDE SEQUENCE [LARGE SCALE GENOMIC DNA]</scope>
    <source>
        <strain evidence="1">Hydrate Ridge</strain>
    </source>
</reference>
<comment type="caution">
    <text evidence="1">The sequence shown here is derived from an EMBL/GenBank/DDBJ whole genome shotgun (WGS) entry which is preliminary data.</text>
</comment>
<organism evidence="1 2">
    <name type="scientific">Candidatus Thiomargarita nelsonii</name>
    <dbReference type="NCBI Taxonomy" id="1003181"/>
    <lineage>
        <taxon>Bacteria</taxon>
        <taxon>Pseudomonadati</taxon>
        <taxon>Pseudomonadota</taxon>
        <taxon>Gammaproteobacteria</taxon>
        <taxon>Thiotrichales</taxon>
        <taxon>Thiotrichaceae</taxon>
        <taxon>Thiomargarita</taxon>
    </lineage>
</organism>
<dbReference type="EMBL" id="JSZA02000031">
    <property type="protein sequence ID" value="KHD05416.1"/>
    <property type="molecule type" value="Genomic_DNA"/>
</dbReference>
<dbReference type="Proteomes" id="UP000030428">
    <property type="component" value="Unassembled WGS sequence"/>
</dbReference>
<protein>
    <recommendedName>
        <fullName evidence="3">Orc1-like AAA ATPase domain-containing protein</fullName>
    </recommendedName>
</protein>
<keyword evidence="2" id="KW-1185">Reference proteome</keyword>
<dbReference type="Gene3D" id="3.40.50.300">
    <property type="entry name" value="P-loop containing nucleotide triphosphate hydrolases"/>
    <property type="match status" value="1"/>
</dbReference>
<name>A0A0A6RNN8_9GAMM</name>
<evidence type="ECO:0000313" key="1">
    <source>
        <dbReference type="EMBL" id="KHD05416.1"/>
    </source>
</evidence>
<evidence type="ECO:0000313" key="2">
    <source>
        <dbReference type="Proteomes" id="UP000030428"/>
    </source>
</evidence>